<keyword evidence="3" id="KW-1003">Cell membrane</keyword>
<evidence type="ECO:0000256" key="1">
    <source>
        <dbReference type="ARBA" id="ARBA00004651"/>
    </source>
</evidence>
<evidence type="ECO:0000256" key="9">
    <source>
        <dbReference type="RuleBase" id="RU003945"/>
    </source>
</evidence>
<dbReference type="AlphaFoldDB" id="A0A0G1H4X2"/>
<feature type="domain" description="Membrane insertase YidC/Oxa/ALB C-terminal" evidence="11">
    <location>
        <begin position="33"/>
        <end position="231"/>
    </location>
</feature>
<feature type="transmembrane region" description="Helical" evidence="10">
    <location>
        <begin position="32"/>
        <end position="51"/>
    </location>
</feature>
<comment type="subcellular location">
    <subcellularLocation>
        <location evidence="1">Cell membrane</location>
        <topology evidence="1">Multi-pass membrane protein</topology>
    </subcellularLocation>
    <subcellularLocation>
        <location evidence="9">Membrane</location>
        <topology evidence="9">Multi-pass membrane protein</topology>
    </subcellularLocation>
</comment>
<accession>A0A0G1H4X2</accession>
<comment type="caution">
    <text evidence="12">The sequence shown here is derived from an EMBL/GenBank/DDBJ whole genome shotgun (WGS) entry which is preliminary data.</text>
</comment>
<dbReference type="NCBIfam" id="TIGR03592">
    <property type="entry name" value="yidC_oxa1_cterm"/>
    <property type="match status" value="1"/>
</dbReference>
<reference evidence="12 13" key="1">
    <citation type="journal article" date="2015" name="Nature">
        <title>rRNA introns, odd ribosomes, and small enigmatic genomes across a large radiation of phyla.</title>
        <authorList>
            <person name="Brown C.T."/>
            <person name="Hug L.A."/>
            <person name="Thomas B.C."/>
            <person name="Sharon I."/>
            <person name="Castelle C.J."/>
            <person name="Singh A."/>
            <person name="Wilkins M.J."/>
            <person name="Williams K.H."/>
            <person name="Banfield J.F."/>
        </authorList>
    </citation>
    <scope>NUCLEOTIDE SEQUENCE [LARGE SCALE GENOMIC DNA]</scope>
</reference>
<dbReference type="GO" id="GO:0015031">
    <property type="term" value="P:protein transport"/>
    <property type="evidence" value="ECO:0007669"/>
    <property type="project" value="UniProtKB-KW"/>
</dbReference>
<dbReference type="InterPro" id="IPR047196">
    <property type="entry name" value="YidC_ALB_C"/>
</dbReference>
<keyword evidence="2" id="KW-0813">Transport</keyword>
<evidence type="ECO:0000256" key="3">
    <source>
        <dbReference type="ARBA" id="ARBA00022475"/>
    </source>
</evidence>
<keyword evidence="4 9" id="KW-0812">Transmembrane</keyword>
<protein>
    <submittedName>
        <fullName evidence="12">60 kDa inner membrane insertion protein</fullName>
    </submittedName>
</protein>
<dbReference type="InterPro" id="IPR028055">
    <property type="entry name" value="YidC/Oxa/ALB_C"/>
</dbReference>
<evidence type="ECO:0000313" key="13">
    <source>
        <dbReference type="Proteomes" id="UP000034736"/>
    </source>
</evidence>
<dbReference type="CDD" id="cd20070">
    <property type="entry name" value="5TM_YidC_Alb3"/>
    <property type="match status" value="1"/>
</dbReference>
<dbReference type="PATRIC" id="fig|1618647.3.peg.254"/>
<proteinExistence type="inferred from homology"/>
<dbReference type="STRING" id="1618647.UW30_C0004G0024"/>
<feature type="transmembrane region" description="Helical" evidence="10">
    <location>
        <begin position="101"/>
        <end position="122"/>
    </location>
</feature>
<feature type="transmembrane region" description="Helical" evidence="10">
    <location>
        <begin position="193"/>
        <end position="215"/>
    </location>
</feature>
<gene>
    <name evidence="12" type="ORF">UW30_C0004G0024</name>
</gene>
<comment type="similarity">
    <text evidence="9">Belongs to the OXA1/ALB3/YidC family.</text>
</comment>
<dbReference type="Pfam" id="PF02096">
    <property type="entry name" value="60KD_IMP"/>
    <property type="match status" value="1"/>
</dbReference>
<dbReference type="InterPro" id="IPR001708">
    <property type="entry name" value="YidC/ALB3/OXA1/COX18"/>
</dbReference>
<keyword evidence="5" id="KW-0653">Protein transport</keyword>
<sequence>MSYLSLIYHEVFYRPLLNGLLFLTDILPGNDLGFSVILLTLMLRVLMFPLTHKMLHTQNTMKSIEPEIKKIYSETANNKEEQSKRIMELYKKHGINPFSGFLTLLIQFPLLFAMYSVFWAGLPFNPAEVYGFLAIPAHINTYFLGFINLTLPNIGFAGLSAVSQFWQIKLATPPKNASVGKPDTQSMMQKQMLYVFPVIIFVIGFKLPAAVALYWTTMNLFAIVHEAIVRKKTGIKPGFVPTSIGSG</sequence>
<evidence type="ECO:0000256" key="2">
    <source>
        <dbReference type="ARBA" id="ARBA00022448"/>
    </source>
</evidence>
<dbReference type="Proteomes" id="UP000034736">
    <property type="component" value="Unassembled WGS sequence"/>
</dbReference>
<name>A0A0G1H4X2_9BACT</name>
<keyword evidence="6 10" id="KW-1133">Transmembrane helix</keyword>
<dbReference type="PANTHER" id="PTHR12428">
    <property type="entry name" value="OXA1"/>
    <property type="match status" value="1"/>
</dbReference>
<evidence type="ECO:0000256" key="7">
    <source>
        <dbReference type="ARBA" id="ARBA00023136"/>
    </source>
</evidence>
<dbReference type="GO" id="GO:0032977">
    <property type="term" value="F:membrane insertase activity"/>
    <property type="evidence" value="ECO:0007669"/>
    <property type="project" value="InterPro"/>
</dbReference>
<evidence type="ECO:0000256" key="4">
    <source>
        <dbReference type="ARBA" id="ARBA00022692"/>
    </source>
</evidence>
<dbReference type="PANTHER" id="PTHR12428:SF65">
    <property type="entry name" value="CYTOCHROME C OXIDASE ASSEMBLY PROTEIN COX18, MITOCHONDRIAL"/>
    <property type="match status" value="1"/>
</dbReference>
<evidence type="ECO:0000256" key="5">
    <source>
        <dbReference type="ARBA" id="ARBA00022927"/>
    </source>
</evidence>
<evidence type="ECO:0000256" key="8">
    <source>
        <dbReference type="ARBA" id="ARBA00023186"/>
    </source>
</evidence>
<dbReference type="GO" id="GO:0051205">
    <property type="term" value="P:protein insertion into membrane"/>
    <property type="evidence" value="ECO:0007669"/>
    <property type="project" value="TreeGrafter"/>
</dbReference>
<feature type="transmembrane region" description="Helical" evidence="10">
    <location>
        <begin position="142"/>
        <end position="162"/>
    </location>
</feature>
<dbReference type="EMBL" id="LCHU01000004">
    <property type="protein sequence ID" value="KKT41825.1"/>
    <property type="molecule type" value="Genomic_DNA"/>
</dbReference>
<evidence type="ECO:0000259" key="11">
    <source>
        <dbReference type="Pfam" id="PF02096"/>
    </source>
</evidence>
<keyword evidence="8" id="KW-0143">Chaperone</keyword>
<evidence type="ECO:0000256" key="6">
    <source>
        <dbReference type="ARBA" id="ARBA00022989"/>
    </source>
</evidence>
<evidence type="ECO:0000313" key="12">
    <source>
        <dbReference type="EMBL" id="KKT41825.1"/>
    </source>
</evidence>
<keyword evidence="7 10" id="KW-0472">Membrane</keyword>
<organism evidence="12 13">
    <name type="scientific">Candidatus Giovannonibacteria bacterium GW2011_GWA2_44_13b</name>
    <dbReference type="NCBI Taxonomy" id="1618647"/>
    <lineage>
        <taxon>Bacteria</taxon>
        <taxon>Candidatus Giovannoniibacteriota</taxon>
    </lineage>
</organism>
<dbReference type="GO" id="GO:0005886">
    <property type="term" value="C:plasma membrane"/>
    <property type="evidence" value="ECO:0007669"/>
    <property type="project" value="UniProtKB-SubCell"/>
</dbReference>
<evidence type="ECO:0000256" key="10">
    <source>
        <dbReference type="SAM" id="Phobius"/>
    </source>
</evidence>